<dbReference type="Proteomes" id="UP001429984">
    <property type="component" value="Unassembled WGS sequence"/>
</dbReference>
<name>A0ABS0BEC1_9GAMM</name>
<keyword evidence="1" id="KW-0812">Transmembrane</keyword>
<feature type="transmembrane region" description="Helical" evidence="1">
    <location>
        <begin position="64"/>
        <end position="82"/>
    </location>
</feature>
<keyword evidence="1" id="KW-1133">Transmembrane helix</keyword>
<sequence length="121" mass="13223">MNSKQRVLIAMAATSFVSGMVDQYFYPGIDFPPSAMAWTLVSLFLVFAWYHLDASERGYRRSPWLNVGVIALAVVALPYYFFRSRGARHGALATGAMLLVYAACTLLAAFGSAVVFAGQQT</sequence>
<proteinExistence type="predicted"/>
<keyword evidence="1" id="KW-0472">Membrane</keyword>
<organism evidence="2 3">
    <name type="scientific">Lysobacter niastensis</name>
    <dbReference type="NCBI Taxonomy" id="380629"/>
    <lineage>
        <taxon>Bacteria</taxon>
        <taxon>Pseudomonadati</taxon>
        <taxon>Pseudomonadota</taxon>
        <taxon>Gammaproteobacteria</taxon>
        <taxon>Lysobacterales</taxon>
        <taxon>Lysobacteraceae</taxon>
        <taxon>Lysobacter</taxon>
    </lineage>
</organism>
<accession>A0ABS0BEC1</accession>
<keyword evidence="3" id="KW-1185">Reference proteome</keyword>
<evidence type="ECO:0000256" key="1">
    <source>
        <dbReference type="SAM" id="Phobius"/>
    </source>
</evidence>
<reference evidence="2 3" key="1">
    <citation type="submission" date="2020-11" db="EMBL/GenBank/DDBJ databases">
        <title>Draft Genome Sequence and Secondary Metabolite Biosynthetic Potential of the Lysobacter niastensis Type strain DSM 18481.</title>
        <authorList>
            <person name="Turrini P."/>
            <person name="Artuso I."/>
            <person name="Tescari M."/>
            <person name="Lugli G.A."/>
            <person name="Frangipani E."/>
            <person name="Ventura M."/>
            <person name="Visca P."/>
        </authorList>
    </citation>
    <scope>NUCLEOTIDE SEQUENCE [LARGE SCALE GENOMIC DNA]</scope>
    <source>
        <strain evidence="2 3">DSM 18481</strain>
    </source>
</reference>
<feature type="transmembrane region" description="Helical" evidence="1">
    <location>
        <begin position="35"/>
        <end position="52"/>
    </location>
</feature>
<protein>
    <submittedName>
        <fullName evidence="2">Uncharacterized protein</fullName>
    </submittedName>
</protein>
<evidence type="ECO:0000313" key="3">
    <source>
        <dbReference type="Proteomes" id="UP001429984"/>
    </source>
</evidence>
<evidence type="ECO:0000313" key="2">
    <source>
        <dbReference type="EMBL" id="MBF6026029.1"/>
    </source>
</evidence>
<comment type="caution">
    <text evidence="2">The sequence shown here is derived from an EMBL/GenBank/DDBJ whole genome shotgun (WGS) entry which is preliminary data.</text>
</comment>
<gene>
    <name evidence="2" type="ORF">IU514_18520</name>
</gene>
<dbReference type="RefSeq" id="WP_194932628.1">
    <property type="nucleotide sequence ID" value="NZ_JADLZT010000013.1"/>
</dbReference>
<feature type="transmembrane region" description="Helical" evidence="1">
    <location>
        <begin position="94"/>
        <end position="117"/>
    </location>
</feature>
<dbReference type="EMBL" id="JADLZT010000013">
    <property type="protein sequence ID" value="MBF6026029.1"/>
    <property type="molecule type" value="Genomic_DNA"/>
</dbReference>